<dbReference type="InterPro" id="IPR011990">
    <property type="entry name" value="TPR-like_helical_dom_sf"/>
</dbReference>
<feature type="transmembrane region" description="Helical" evidence="1">
    <location>
        <begin position="329"/>
        <end position="349"/>
    </location>
</feature>
<sequence>MKTNNLYILYVLIIFPYILFSQDLKEKVRENGLLFYKNMDSAYTQVDTLIQQAQSQNEPLLELLLLDRKCHYFYNKTDIDNLLTSSKILRNKAIKYKKPSYESSALLYLAESYSLNELPDKALHNLNEAENIIAKDTTLRAFFIKSNILISQSNIYYDKKEYKKALAKHQQLIKTGNFLKDQSQYNHFQYINYSNLANVYLNENIDSAAYYVKKSIELSTKAVSEKNIKGANLFILGKVAEKRNDTSNAIKNYLESYHILKNTGDALNRSQLLESLQSIYASLGKTDSAKIFQQELDDYNVNTLQNKYKALKKIVKEDTSKKNKSSQTLYIILGISIVVLLSSITFILIKKRKKLPVEPEETEQEKLANNYDSLIEMIKKDDPAFLSHFENIYPDFRNKLLELNPELTISEIKFCALLKLNIPTKQIAQYTFIETRTVQNKKHRIRKKLNIPKNTDTYNWFNEI</sequence>
<protein>
    <recommendedName>
        <fullName evidence="4">Regulatory protein, luxR family</fullName>
    </recommendedName>
</protein>
<dbReference type="RefSeq" id="WP_093024237.1">
    <property type="nucleotide sequence ID" value="NZ_FPBK01000003.1"/>
</dbReference>
<keyword evidence="1" id="KW-0812">Transmembrane</keyword>
<organism evidence="2 3">
    <name type="scientific">Pustulibacterium marinum</name>
    <dbReference type="NCBI Taxonomy" id="1224947"/>
    <lineage>
        <taxon>Bacteria</taxon>
        <taxon>Pseudomonadati</taxon>
        <taxon>Bacteroidota</taxon>
        <taxon>Flavobacteriia</taxon>
        <taxon>Flavobacteriales</taxon>
        <taxon>Flavobacteriaceae</taxon>
        <taxon>Pustulibacterium</taxon>
    </lineage>
</organism>
<dbReference type="SUPFAM" id="SSF46894">
    <property type="entry name" value="C-terminal effector domain of the bipartite response regulators"/>
    <property type="match status" value="1"/>
</dbReference>
<dbReference type="InterPro" id="IPR036388">
    <property type="entry name" value="WH-like_DNA-bd_sf"/>
</dbReference>
<evidence type="ECO:0000313" key="3">
    <source>
        <dbReference type="Proteomes" id="UP000199138"/>
    </source>
</evidence>
<name>A0A1I7G2E1_9FLAO</name>
<evidence type="ECO:0000256" key="1">
    <source>
        <dbReference type="SAM" id="Phobius"/>
    </source>
</evidence>
<evidence type="ECO:0000313" key="2">
    <source>
        <dbReference type="EMBL" id="SFU42597.1"/>
    </source>
</evidence>
<proteinExistence type="predicted"/>
<evidence type="ECO:0008006" key="4">
    <source>
        <dbReference type="Google" id="ProtNLM"/>
    </source>
</evidence>
<reference evidence="2 3" key="1">
    <citation type="submission" date="2016-10" db="EMBL/GenBank/DDBJ databases">
        <authorList>
            <person name="de Groot N.N."/>
        </authorList>
    </citation>
    <scope>NUCLEOTIDE SEQUENCE [LARGE SCALE GENOMIC DNA]</scope>
    <source>
        <strain evidence="2 3">CGMCC 1.12333</strain>
    </source>
</reference>
<keyword evidence="1" id="KW-1133">Transmembrane helix</keyword>
<dbReference type="STRING" id="1224947.SAMN05216480_10390"/>
<dbReference type="EMBL" id="FPBK01000003">
    <property type="protein sequence ID" value="SFU42597.1"/>
    <property type="molecule type" value="Genomic_DNA"/>
</dbReference>
<accession>A0A1I7G2E1</accession>
<dbReference type="GO" id="GO:0006355">
    <property type="term" value="P:regulation of DNA-templated transcription"/>
    <property type="evidence" value="ECO:0007669"/>
    <property type="project" value="InterPro"/>
</dbReference>
<dbReference type="Proteomes" id="UP000199138">
    <property type="component" value="Unassembled WGS sequence"/>
</dbReference>
<dbReference type="OrthoDB" id="1452766at2"/>
<feature type="transmembrane region" description="Helical" evidence="1">
    <location>
        <begin position="6"/>
        <end position="24"/>
    </location>
</feature>
<dbReference type="SUPFAM" id="SSF48452">
    <property type="entry name" value="TPR-like"/>
    <property type="match status" value="1"/>
</dbReference>
<keyword evidence="1" id="KW-0472">Membrane</keyword>
<keyword evidence="3" id="KW-1185">Reference proteome</keyword>
<dbReference type="Gene3D" id="1.10.10.10">
    <property type="entry name" value="Winged helix-like DNA-binding domain superfamily/Winged helix DNA-binding domain"/>
    <property type="match status" value="1"/>
</dbReference>
<dbReference type="AlphaFoldDB" id="A0A1I7G2E1"/>
<gene>
    <name evidence="2" type="ORF">SAMN05216480_10390</name>
</gene>
<dbReference type="Gene3D" id="1.25.40.10">
    <property type="entry name" value="Tetratricopeptide repeat domain"/>
    <property type="match status" value="1"/>
</dbReference>
<dbReference type="InterPro" id="IPR016032">
    <property type="entry name" value="Sig_transdc_resp-reg_C-effctor"/>
</dbReference>
<dbReference type="GO" id="GO:0003677">
    <property type="term" value="F:DNA binding"/>
    <property type="evidence" value="ECO:0007669"/>
    <property type="project" value="InterPro"/>
</dbReference>